<keyword evidence="1 6" id="KW-0732">Signal</keyword>
<dbReference type="NCBIfam" id="NF008062">
    <property type="entry name" value="PRK10796.1"/>
    <property type="match status" value="1"/>
</dbReference>
<dbReference type="GO" id="GO:0001530">
    <property type="term" value="F:lipopolysaccharide binding"/>
    <property type="evidence" value="ECO:0007669"/>
    <property type="project" value="TreeGrafter"/>
</dbReference>
<dbReference type="HAMAP" id="MF_01186">
    <property type="entry name" value="LPS_assembly_LptE"/>
    <property type="match status" value="1"/>
</dbReference>
<dbReference type="RefSeq" id="WP_101822797.1">
    <property type="nucleotide sequence ID" value="NZ_PJZH01000002.1"/>
</dbReference>
<evidence type="ECO:0000256" key="1">
    <source>
        <dbReference type="ARBA" id="ARBA00022729"/>
    </source>
</evidence>
<keyword evidence="9" id="KW-1185">Reference proteome</keyword>
<evidence type="ECO:0000256" key="5">
    <source>
        <dbReference type="ARBA" id="ARBA00023288"/>
    </source>
</evidence>
<reference evidence="8 9" key="1">
    <citation type="submission" date="2017-12" db="EMBL/GenBank/DDBJ databases">
        <title>Characterization of six clinical isolates of Enterochimera gen. nov., a novel genus of the Yersiniaciae family and the three species Enterochimera arupensis sp. nov., Enterochimera coloradensis sp. nov, and Enterochimera californica sp. nov.</title>
        <authorList>
            <person name="Rossi A."/>
            <person name="Fisher M."/>
        </authorList>
    </citation>
    <scope>NUCLEOTIDE SEQUENCE [LARGE SCALE GENOMIC DNA]</scope>
    <source>
        <strain evidence="9">2016-Iso4</strain>
    </source>
</reference>
<evidence type="ECO:0000256" key="4">
    <source>
        <dbReference type="ARBA" id="ARBA00023237"/>
    </source>
</evidence>
<proteinExistence type="inferred from homology"/>
<comment type="function">
    <text evidence="6">Together with LptD, is involved in the assembly of lipopolysaccharide (LPS) at the surface of the outer membrane. Required for the proper assembly of LptD. Binds LPS and may serve as the LPS recognition site at the outer membrane.</text>
</comment>
<evidence type="ECO:0000256" key="3">
    <source>
        <dbReference type="ARBA" id="ARBA00023139"/>
    </source>
</evidence>
<feature type="region of interest" description="Disordered" evidence="7">
    <location>
        <begin position="166"/>
        <end position="200"/>
    </location>
</feature>
<feature type="compositionally biased region" description="Polar residues" evidence="7">
    <location>
        <begin position="184"/>
        <end position="200"/>
    </location>
</feature>
<accession>A0A2N5EBA1</accession>
<dbReference type="OrthoDB" id="5801564at2"/>
<dbReference type="EMBL" id="PJZH01000002">
    <property type="protein sequence ID" value="PLR39390.1"/>
    <property type="molecule type" value="Genomic_DNA"/>
</dbReference>
<dbReference type="AlphaFoldDB" id="A0A2N5EBA1"/>
<keyword evidence="5 6" id="KW-0449">Lipoprotein</keyword>
<keyword evidence="3 6" id="KW-0564">Palmitate</keyword>
<evidence type="ECO:0000313" key="8">
    <source>
        <dbReference type="EMBL" id="PLR39390.1"/>
    </source>
</evidence>
<protein>
    <recommendedName>
        <fullName evidence="6">LPS-assembly lipoprotein LptE</fullName>
    </recommendedName>
</protein>
<comment type="similarity">
    <text evidence="6">Belongs to the LptE lipoprotein family.</text>
</comment>
<comment type="subunit">
    <text evidence="6">Component of the lipopolysaccharide transport and assembly complex. Interacts with LptD.</text>
</comment>
<dbReference type="Gene3D" id="3.30.160.150">
    <property type="entry name" value="Lipoprotein like domain"/>
    <property type="match status" value="1"/>
</dbReference>
<comment type="caution">
    <text evidence="8">The sequence shown here is derived from an EMBL/GenBank/DDBJ whole genome shotgun (WGS) entry which is preliminary data.</text>
</comment>
<evidence type="ECO:0000256" key="6">
    <source>
        <dbReference type="HAMAP-Rule" id="MF_01186"/>
    </source>
</evidence>
<sequence length="200" mass="22014">MRHRLMMLLLGVAVMVTSGCGFHLRGTTQVPEELKTMMLDSYDPYGPLTRAVRQQLRLNNVNVVEKSARKDLPSLRIVSATQGQDTVSIFQDGKTAEYQLVMVVNAQVLLPGHDLYPVQAKVFRSFFDNPLTALAKDAEQDIIVQEMREQAAQQLVRKLLTVHASEEGKKPQVSLSDDGAESTPPLTTTGAIQPASVNAQ</sequence>
<evidence type="ECO:0000313" key="9">
    <source>
        <dbReference type="Proteomes" id="UP000234503"/>
    </source>
</evidence>
<keyword evidence="4 6" id="KW-0998">Cell outer membrane</keyword>
<dbReference type="Proteomes" id="UP000234503">
    <property type="component" value="Unassembled WGS sequence"/>
</dbReference>
<dbReference type="GO" id="GO:0043165">
    <property type="term" value="P:Gram-negative-bacterium-type cell outer membrane assembly"/>
    <property type="evidence" value="ECO:0007669"/>
    <property type="project" value="UniProtKB-UniRule"/>
</dbReference>
<name>A0A2N5EBA1_9GAMM</name>
<dbReference type="PANTHER" id="PTHR38098">
    <property type="entry name" value="LPS-ASSEMBLY LIPOPROTEIN LPTE"/>
    <property type="match status" value="1"/>
</dbReference>
<dbReference type="GO" id="GO:0009279">
    <property type="term" value="C:cell outer membrane"/>
    <property type="evidence" value="ECO:0007669"/>
    <property type="project" value="UniProtKB-SubCell"/>
</dbReference>
<dbReference type="PANTHER" id="PTHR38098:SF1">
    <property type="entry name" value="LPS-ASSEMBLY LIPOPROTEIN LPTE"/>
    <property type="match status" value="1"/>
</dbReference>
<organism evidence="8 9">
    <name type="scientific">Chimaeribacter coloradensis</name>
    <dbReference type="NCBI Taxonomy" id="2060068"/>
    <lineage>
        <taxon>Bacteria</taxon>
        <taxon>Pseudomonadati</taxon>
        <taxon>Pseudomonadota</taxon>
        <taxon>Gammaproteobacteria</taxon>
        <taxon>Enterobacterales</taxon>
        <taxon>Yersiniaceae</taxon>
        <taxon>Chimaeribacter</taxon>
    </lineage>
</organism>
<dbReference type="InterPro" id="IPR007485">
    <property type="entry name" value="LPS_assembly_LptE"/>
</dbReference>
<dbReference type="GO" id="GO:1990351">
    <property type="term" value="C:transporter complex"/>
    <property type="evidence" value="ECO:0007669"/>
    <property type="project" value="TreeGrafter"/>
</dbReference>
<evidence type="ECO:0000256" key="7">
    <source>
        <dbReference type="SAM" id="MobiDB-lite"/>
    </source>
</evidence>
<keyword evidence="2 6" id="KW-0472">Membrane</keyword>
<dbReference type="Pfam" id="PF04390">
    <property type="entry name" value="LptE"/>
    <property type="match status" value="1"/>
</dbReference>
<gene>
    <name evidence="6" type="primary">lptE</name>
    <name evidence="8" type="ORF">CYR32_03990</name>
</gene>
<dbReference type="PROSITE" id="PS51257">
    <property type="entry name" value="PROKAR_LIPOPROTEIN"/>
    <property type="match status" value="1"/>
</dbReference>
<dbReference type="GO" id="GO:0015920">
    <property type="term" value="P:lipopolysaccharide transport"/>
    <property type="evidence" value="ECO:0007669"/>
    <property type="project" value="TreeGrafter"/>
</dbReference>
<evidence type="ECO:0000256" key="2">
    <source>
        <dbReference type="ARBA" id="ARBA00023136"/>
    </source>
</evidence>
<comment type="subcellular location">
    <subcellularLocation>
        <location evidence="6">Cell outer membrane</location>
        <topology evidence="6">Lipid-anchor</topology>
    </subcellularLocation>
</comment>